<reference evidence="2 3" key="2">
    <citation type="submission" date="2013-11" db="EMBL/GenBank/DDBJ databases">
        <title>The Genome Sequence of Phytophthora parasitica INRA-310.</title>
        <authorList>
            <consortium name="The Broad Institute Genomics Platform"/>
            <person name="Russ C."/>
            <person name="Tyler B."/>
            <person name="Panabieres F."/>
            <person name="Shan W."/>
            <person name="Tripathy S."/>
            <person name="Grunwald N."/>
            <person name="Machado M."/>
            <person name="Johnson C.S."/>
            <person name="Arredondo F."/>
            <person name="Hong C."/>
            <person name="Coffey M."/>
            <person name="Young S.K."/>
            <person name="Zeng Q."/>
            <person name="Gargeya S."/>
            <person name="Fitzgerald M."/>
            <person name="Abouelleil A."/>
            <person name="Alvarado L."/>
            <person name="Chapman S.B."/>
            <person name="Gainer-Dewar J."/>
            <person name="Goldberg J."/>
            <person name="Griggs A."/>
            <person name="Gujja S."/>
            <person name="Hansen M."/>
            <person name="Howarth C."/>
            <person name="Imamovic A."/>
            <person name="Ireland A."/>
            <person name="Larimer J."/>
            <person name="McCowan C."/>
            <person name="Murphy C."/>
            <person name="Pearson M."/>
            <person name="Poon T.W."/>
            <person name="Priest M."/>
            <person name="Roberts A."/>
            <person name="Saif S."/>
            <person name="Shea T."/>
            <person name="Sykes S."/>
            <person name="Wortman J."/>
            <person name="Nusbaum C."/>
            <person name="Birren B."/>
        </authorList>
    </citation>
    <scope>NUCLEOTIDE SEQUENCE [LARGE SCALE GENOMIC DNA]</scope>
    <source>
        <strain evidence="2 3">INRA-310</strain>
    </source>
</reference>
<accession>W2QNG6</accession>
<dbReference type="GeneID" id="20177562"/>
<dbReference type="OrthoDB" id="91613at2759"/>
<reference evidence="3" key="1">
    <citation type="submission" date="2011-12" db="EMBL/GenBank/DDBJ databases">
        <authorList>
            <consortium name="The Broad Institute Genome Sequencing Platform"/>
            <person name="Russ C."/>
            <person name="Tyler B."/>
            <person name="Panabieres F."/>
            <person name="Shan W."/>
            <person name="Tripathy S."/>
            <person name="Grunwald N."/>
            <person name="Machado M."/>
            <person name="Young S.K."/>
            <person name="Zeng Q."/>
            <person name="Gargeya S."/>
            <person name="Fitzgerald M."/>
            <person name="Haas B."/>
            <person name="Abouelleil A."/>
            <person name="Alvarado L."/>
            <person name="Arachchi H.M."/>
            <person name="Berlin A."/>
            <person name="Chapman S.B."/>
            <person name="Gearin G."/>
            <person name="Goldberg J."/>
            <person name="Griggs A."/>
            <person name="Gujja S."/>
            <person name="Hansen M."/>
            <person name="Heiman D."/>
            <person name="Howarth C."/>
            <person name="Larimer J."/>
            <person name="Lui A."/>
            <person name="MacDonald P.J.P."/>
            <person name="McCowen C."/>
            <person name="Montmayeur A."/>
            <person name="Murphy C."/>
            <person name="Neiman D."/>
            <person name="Pearson M."/>
            <person name="Priest M."/>
            <person name="Roberts A."/>
            <person name="Saif S."/>
            <person name="Shea T."/>
            <person name="Sisk P."/>
            <person name="Stolte C."/>
            <person name="Sykes S."/>
            <person name="Wortman J."/>
            <person name="Nusbaum C."/>
            <person name="Birren B."/>
        </authorList>
    </citation>
    <scope>NUCLEOTIDE SEQUENCE [LARGE SCALE GENOMIC DNA]</scope>
    <source>
        <strain evidence="3">INRA-310</strain>
    </source>
</reference>
<feature type="region of interest" description="Disordered" evidence="1">
    <location>
        <begin position="1"/>
        <end position="26"/>
    </location>
</feature>
<dbReference type="Proteomes" id="UP000018817">
    <property type="component" value="Unassembled WGS sequence"/>
</dbReference>
<evidence type="ECO:0000313" key="2">
    <source>
        <dbReference type="EMBL" id="ETN14732.1"/>
    </source>
</evidence>
<sequence length="413" mass="45820">MVAAPTCPQGKKDNERHAHRGGTPRLCPMRTMTVAARQKQRRENVSAAKLRVRKKARAAVRAANVPPDSGAPTTASEAAEDMVATDRGASEASETSEVLATTRGFNKGREDATEGCRICTFNKTESQTRCASCTLDRARVVIDKVTSDTVNDVAIGESSATTDGVVTATDTASSVTDCATTATDQLYYPISGEYYTGRDITVDSKLVTTVEVWQVAYLNNRRDGPMGVEYQVLWGHPDRSCNKLYIRSWEPRSKLMEDGFEEEIDLVDHWKALERASELAGRPDIITQQDTDQFVDNELVCYGRDLRQGARWKIVPRFLGRLRDAGRDFAYNQIATINHAIPGRRGAQVLEEIPIDDGINIVGAYNHHHIGHAAVLTIQGTKHLIYDLKEGKPISSAKRWMHFCVRSRSLSRR</sequence>
<dbReference type="EMBL" id="KI669572">
    <property type="protein sequence ID" value="ETN14732.1"/>
    <property type="molecule type" value="Genomic_DNA"/>
</dbReference>
<proteinExistence type="predicted"/>
<feature type="region of interest" description="Disordered" evidence="1">
    <location>
        <begin position="58"/>
        <end position="106"/>
    </location>
</feature>
<dbReference type="RefSeq" id="XP_008900242.1">
    <property type="nucleotide sequence ID" value="XM_008901994.1"/>
</dbReference>
<protein>
    <submittedName>
        <fullName evidence="2">Uncharacterized protein</fullName>
    </submittedName>
</protein>
<dbReference type="AlphaFoldDB" id="W2QNG6"/>
<evidence type="ECO:0000256" key="1">
    <source>
        <dbReference type="SAM" id="MobiDB-lite"/>
    </source>
</evidence>
<dbReference type="VEuPathDB" id="FungiDB:PPTG_07720"/>
<organism evidence="2 3">
    <name type="scientific">Phytophthora nicotianae (strain INRA-310)</name>
    <name type="common">Phytophthora parasitica</name>
    <dbReference type="NCBI Taxonomy" id="761204"/>
    <lineage>
        <taxon>Eukaryota</taxon>
        <taxon>Sar</taxon>
        <taxon>Stramenopiles</taxon>
        <taxon>Oomycota</taxon>
        <taxon>Peronosporomycetes</taxon>
        <taxon>Peronosporales</taxon>
        <taxon>Peronosporaceae</taxon>
        <taxon>Phytophthora</taxon>
    </lineage>
</organism>
<evidence type="ECO:0000313" key="3">
    <source>
        <dbReference type="Proteomes" id="UP000018817"/>
    </source>
</evidence>
<name>W2QNG6_PHYN3</name>
<gene>
    <name evidence="2" type="ORF">PPTG_07720</name>
</gene>